<dbReference type="InterPro" id="IPR002182">
    <property type="entry name" value="NB-ARC"/>
</dbReference>
<dbReference type="EMBL" id="JABFAC010000009">
    <property type="protein sequence ID" value="MBA0624500.1"/>
    <property type="molecule type" value="Genomic_DNA"/>
</dbReference>
<dbReference type="GO" id="GO:0043531">
    <property type="term" value="F:ADP binding"/>
    <property type="evidence" value="ECO:0007669"/>
    <property type="project" value="InterPro"/>
</dbReference>
<dbReference type="Pfam" id="PF00931">
    <property type="entry name" value="NB-ARC"/>
    <property type="match status" value="1"/>
</dbReference>
<dbReference type="PANTHER" id="PTHR33463">
    <property type="entry name" value="NB-ARC DOMAIN-CONTAINING PROTEIN-RELATED"/>
    <property type="match status" value="1"/>
</dbReference>
<proteinExistence type="predicted"/>
<dbReference type="PRINTS" id="PR00364">
    <property type="entry name" value="DISEASERSIST"/>
</dbReference>
<reference evidence="3 4" key="1">
    <citation type="journal article" date="2019" name="Genome Biol. Evol.">
        <title>Insights into the evolution of the New World diploid cottons (Gossypium, subgenus Houzingenia) based on genome sequencing.</title>
        <authorList>
            <person name="Grover C.E."/>
            <person name="Arick M.A. 2nd"/>
            <person name="Thrash A."/>
            <person name="Conover J.L."/>
            <person name="Sanders W.S."/>
            <person name="Peterson D.G."/>
            <person name="Frelichowski J.E."/>
            <person name="Scheffler J.A."/>
            <person name="Scheffler B.E."/>
            <person name="Wendel J.F."/>
        </authorList>
    </citation>
    <scope>NUCLEOTIDE SEQUENCE [LARGE SCALE GENOMIC DNA]</scope>
    <source>
        <strain evidence="3">27</strain>
        <tissue evidence="3">Leaf</tissue>
    </source>
</reference>
<keyword evidence="4" id="KW-1185">Reference proteome</keyword>
<dbReference type="SUPFAM" id="SSF52540">
    <property type="entry name" value="P-loop containing nucleoside triphosphate hydrolases"/>
    <property type="match status" value="1"/>
</dbReference>
<organism evidence="3 4">
    <name type="scientific">Gossypium davidsonii</name>
    <name type="common">Davidson's cotton</name>
    <name type="synonym">Gossypium klotzschianum subsp. davidsonii</name>
    <dbReference type="NCBI Taxonomy" id="34287"/>
    <lineage>
        <taxon>Eukaryota</taxon>
        <taxon>Viridiplantae</taxon>
        <taxon>Streptophyta</taxon>
        <taxon>Embryophyta</taxon>
        <taxon>Tracheophyta</taxon>
        <taxon>Spermatophyta</taxon>
        <taxon>Magnoliopsida</taxon>
        <taxon>eudicotyledons</taxon>
        <taxon>Gunneridae</taxon>
        <taxon>Pentapetalae</taxon>
        <taxon>rosids</taxon>
        <taxon>malvids</taxon>
        <taxon>Malvales</taxon>
        <taxon>Malvaceae</taxon>
        <taxon>Malvoideae</taxon>
        <taxon>Gossypium</taxon>
    </lineage>
</organism>
<name>A0A7J8SF96_GOSDV</name>
<protein>
    <recommendedName>
        <fullName evidence="2">NB-ARC domain-containing protein</fullName>
    </recommendedName>
</protein>
<dbReference type="PANTHER" id="PTHR33463:SF203">
    <property type="entry name" value="AAA+ ATPASE DOMAIN-CONTAINING PROTEIN"/>
    <property type="match status" value="1"/>
</dbReference>
<dbReference type="InterPro" id="IPR027417">
    <property type="entry name" value="P-loop_NTPase"/>
</dbReference>
<evidence type="ECO:0000259" key="2">
    <source>
        <dbReference type="Pfam" id="PF00931"/>
    </source>
</evidence>
<sequence length="301" mass="34462">MGIAEKPIDLHTHYMFPFNKNAENFLEKERTLINSQIRLKGDVEKGKTKNQKIEEVVEDVLSKAKKTLQDEWSLEIQMQANPNLLRLKFDRVGHHVALPRLEFFLPMYAVASKSSAFALNEIMEALEDDEINMIGVWGIRGVGKATFVRATGNKIKESQLFDDVAMAIVSETLDVGKIQYTIVDSLGITFERRTREGKAKELWVELKTRKRFLIIVADVCYELNLINIGISFAMISLDLMDEEEVWNLFKLYAGLDNASLDIVEVVMKVAKKMKSSKLKNTKCLLDEDKNLLTQLLRFENN</sequence>
<evidence type="ECO:0000256" key="1">
    <source>
        <dbReference type="ARBA" id="ARBA00022821"/>
    </source>
</evidence>
<feature type="domain" description="NB-ARC" evidence="2">
    <location>
        <begin position="119"/>
        <end position="232"/>
    </location>
</feature>
<gene>
    <name evidence="3" type="ORF">Godav_009850</name>
</gene>
<comment type="caution">
    <text evidence="3">The sequence shown here is derived from an EMBL/GenBank/DDBJ whole genome shotgun (WGS) entry which is preliminary data.</text>
</comment>
<dbReference type="Gene3D" id="3.40.50.300">
    <property type="entry name" value="P-loop containing nucleotide triphosphate hydrolases"/>
    <property type="match status" value="1"/>
</dbReference>
<keyword evidence="1" id="KW-0611">Plant defense</keyword>
<dbReference type="Proteomes" id="UP000593561">
    <property type="component" value="Unassembled WGS sequence"/>
</dbReference>
<accession>A0A7J8SF96</accession>
<dbReference type="AlphaFoldDB" id="A0A7J8SF96"/>
<evidence type="ECO:0000313" key="3">
    <source>
        <dbReference type="EMBL" id="MBA0624500.1"/>
    </source>
</evidence>
<evidence type="ECO:0000313" key="4">
    <source>
        <dbReference type="Proteomes" id="UP000593561"/>
    </source>
</evidence>
<dbReference type="InterPro" id="IPR050905">
    <property type="entry name" value="Plant_NBS-LRR"/>
</dbReference>